<dbReference type="EMBL" id="JBHTAG010000003">
    <property type="protein sequence ID" value="MFC7097660.1"/>
    <property type="molecule type" value="Genomic_DNA"/>
</dbReference>
<dbReference type="RefSeq" id="WP_276237847.1">
    <property type="nucleotide sequence ID" value="NZ_CP119989.1"/>
</dbReference>
<proteinExistence type="predicted"/>
<gene>
    <name evidence="1" type="ORF">ACFQKD_10120</name>
</gene>
<dbReference type="GeneID" id="79271431"/>
<name>A0ABD5WW34_9EURY</name>
<dbReference type="AlphaFoldDB" id="A0ABD5WW34"/>
<organism evidence="1 2">
    <name type="scientific">Halobaculum marinum</name>
    <dbReference type="NCBI Taxonomy" id="3031996"/>
    <lineage>
        <taxon>Archaea</taxon>
        <taxon>Methanobacteriati</taxon>
        <taxon>Methanobacteriota</taxon>
        <taxon>Stenosarchaea group</taxon>
        <taxon>Halobacteria</taxon>
        <taxon>Halobacteriales</taxon>
        <taxon>Haloferacaceae</taxon>
        <taxon>Halobaculum</taxon>
    </lineage>
</organism>
<evidence type="ECO:0000313" key="1">
    <source>
        <dbReference type="EMBL" id="MFC7097660.1"/>
    </source>
</evidence>
<accession>A0ABD5WW34</accession>
<dbReference type="InterPro" id="IPR049696">
    <property type="entry name" value="HVO_0649-like"/>
</dbReference>
<protein>
    <submittedName>
        <fullName evidence="1">HVO_0649 family zinc finger protein</fullName>
    </submittedName>
</protein>
<dbReference type="Proteomes" id="UP001596388">
    <property type="component" value="Unassembled WGS sequence"/>
</dbReference>
<reference evidence="1 2" key="1">
    <citation type="journal article" date="2019" name="Int. J. Syst. Evol. Microbiol.">
        <title>The Global Catalogue of Microorganisms (GCM) 10K type strain sequencing project: providing services to taxonomists for standard genome sequencing and annotation.</title>
        <authorList>
            <consortium name="The Broad Institute Genomics Platform"/>
            <consortium name="The Broad Institute Genome Sequencing Center for Infectious Disease"/>
            <person name="Wu L."/>
            <person name="Ma J."/>
        </authorList>
    </citation>
    <scope>NUCLEOTIDE SEQUENCE [LARGE SCALE GENOMIC DNA]</scope>
    <source>
        <strain evidence="1 2">DT55</strain>
    </source>
</reference>
<dbReference type="NCBIfam" id="NF041911">
    <property type="entry name" value="HVO_0649"/>
    <property type="match status" value="1"/>
</dbReference>
<sequence length="69" mass="8171">MSMRRPSGTTALDLYRERLREAPTCDQCGYTDEGGVWRTGYRDRRLVYRHTCPRCDAVDRRLFRLDGNE</sequence>
<comment type="caution">
    <text evidence="1">The sequence shown here is derived from an EMBL/GenBank/DDBJ whole genome shotgun (WGS) entry which is preliminary data.</text>
</comment>
<keyword evidence="2" id="KW-1185">Reference proteome</keyword>
<evidence type="ECO:0000313" key="2">
    <source>
        <dbReference type="Proteomes" id="UP001596388"/>
    </source>
</evidence>